<gene>
    <name evidence="1" type="ORF">ATB95_06820</name>
</gene>
<protein>
    <submittedName>
        <fullName evidence="1">Uncharacterized protein</fullName>
    </submittedName>
</protein>
<dbReference type="Pfam" id="PF13149">
    <property type="entry name" value="Mfa_like_1"/>
    <property type="match status" value="1"/>
</dbReference>
<name>A0ABD4DP00_ELIMR</name>
<sequence length="574" mass="62416">MMKIQLSIKNTFYKTSVFLLVFSGLTACRSSDNVADGNNNGQTIVKINMLGTATESTGPEKTAAVSKAGLLNETTIQRQVITIDKKQTIIATLTPESSSASSAQASVNPSSGIIKQEKLKVGNQYVVIVYDDKGTYVDEKTFTYGQQEAGFFLTGDKTYTFIAYSVDYTAPTRTTKDLPLSQAKLENISKDLMFFKRTMMVTGNKENNLDIVLKHRYSQITTKIDASAAGNITDVSSAVITPVRTSASISFDKPDVLSYGSVSANGTAVEFPNKNQSIITSTPTLLISEATTSGELNIKSITVGGTTRNDIKINNLKITPGVRYGLDLKFDGALKTIKVLGITPDQWASGIAAGSRTSLAREKLNDKLNFGPNGKVRIENFQIDDIDVRNFTPQQLADEIDKYDIIWVGYVLNSQLTADKRAVLEQKVLEKKKFFFIGNDNYTTAYFPGRNIPFAGFTFDTNGAGTRQINVIPVGPTQGIFGNLTQSNTIRQIRAIGKVIDYPGTATPFLTNPDGSINAVASDNLVSVGDINWYLSYESGDGLTGGTSSCTENSESILFCNIFEKAINYIKNQP</sequence>
<evidence type="ECO:0000313" key="2">
    <source>
        <dbReference type="Proteomes" id="UP000064412"/>
    </source>
</evidence>
<dbReference type="AlphaFoldDB" id="A0ABD4DP00"/>
<dbReference type="EMBL" id="LNOI01000001">
    <property type="protein sequence ID" value="KUY20612.1"/>
    <property type="molecule type" value="Genomic_DNA"/>
</dbReference>
<evidence type="ECO:0000313" key="1">
    <source>
        <dbReference type="EMBL" id="KUY20612.1"/>
    </source>
</evidence>
<accession>A0ABD4DP00</accession>
<reference evidence="1 2" key="1">
    <citation type="submission" date="2015-11" db="EMBL/GenBank/DDBJ databases">
        <authorList>
            <person name="Nicholson A.C."/>
            <person name="Humrighouse B.W."/>
            <person name="Graziano J."/>
            <person name="Lasker B."/>
            <person name="Whitney A.M."/>
            <person name="Mcquiston J.R."/>
        </authorList>
    </citation>
    <scope>NUCLEOTIDE SEQUENCE [LARGE SCALE GENOMIC DNA]</scope>
    <source>
        <strain evidence="1 2">G4071</strain>
    </source>
</reference>
<comment type="caution">
    <text evidence="1">The sequence shown here is derived from an EMBL/GenBank/DDBJ whole genome shotgun (WGS) entry which is preliminary data.</text>
</comment>
<organism evidence="1 2">
    <name type="scientific">Elizabethkingia miricola</name>
    <name type="common">Chryseobacterium miricola</name>
    <dbReference type="NCBI Taxonomy" id="172045"/>
    <lineage>
        <taxon>Bacteria</taxon>
        <taxon>Pseudomonadati</taxon>
        <taxon>Bacteroidota</taxon>
        <taxon>Flavobacteriia</taxon>
        <taxon>Flavobacteriales</taxon>
        <taxon>Weeksellaceae</taxon>
        <taxon>Elizabethkingia</taxon>
    </lineage>
</organism>
<dbReference type="Proteomes" id="UP000064412">
    <property type="component" value="Unassembled WGS sequence"/>
</dbReference>
<dbReference type="RefSeq" id="WP_059344322.1">
    <property type="nucleotide sequence ID" value="NZ_CP140570.1"/>
</dbReference>
<dbReference type="PROSITE" id="PS51257">
    <property type="entry name" value="PROKAR_LIPOPROTEIN"/>
    <property type="match status" value="1"/>
</dbReference>
<proteinExistence type="predicted"/>
<dbReference type="InterPro" id="IPR025049">
    <property type="entry name" value="Mfa-like_1"/>
</dbReference>